<gene>
    <name evidence="5" type="ORF">KTH89_15250</name>
</gene>
<feature type="domain" description="HTH gntR-type" evidence="4">
    <location>
        <begin position="7"/>
        <end position="74"/>
    </location>
</feature>
<reference evidence="5" key="1">
    <citation type="submission" date="2021-06" db="EMBL/GenBank/DDBJ databases">
        <title>Description of novel taxa of the family Lachnospiraceae.</title>
        <authorList>
            <person name="Chaplin A.V."/>
            <person name="Sokolova S.R."/>
            <person name="Pikina A.P."/>
            <person name="Korzhanova M."/>
            <person name="Belova V."/>
            <person name="Korostin D."/>
            <person name="Efimov B.A."/>
        </authorList>
    </citation>
    <scope>NUCLEOTIDE SEQUENCE</scope>
    <source>
        <strain evidence="5">ASD5720</strain>
    </source>
</reference>
<dbReference type="SMART" id="SM00345">
    <property type="entry name" value="HTH_GNTR"/>
    <property type="match status" value="1"/>
</dbReference>
<evidence type="ECO:0000313" key="5">
    <source>
        <dbReference type="EMBL" id="MBU9737899.1"/>
    </source>
</evidence>
<dbReference type="PROSITE" id="PS50949">
    <property type="entry name" value="HTH_GNTR"/>
    <property type="match status" value="1"/>
</dbReference>
<protein>
    <submittedName>
        <fullName evidence="5">GntR family transcriptional regulator</fullName>
    </submittedName>
</protein>
<dbReference type="GO" id="GO:0003700">
    <property type="term" value="F:DNA-binding transcription factor activity"/>
    <property type="evidence" value="ECO:0007669"/>
    <property type="project" value="InterPro"/>
</dbReference>
<dbReference type="InterPro" id="IPR036388">
    <property type="entry name" value="WH-like_DNA-bd_sf"/>
</dbReference>
<keyword evidence="2" id="KW-0238">DNA-binding</keyword>
<dbReference type="AlphaFoldDB" id="A0A949NFN9"/>
<name>A0A949NFN9_9FIRM</name>
<dbReference type="Gene3D" id="1.10.10.10">
    <property type="entry name" value="Winged helix-like DNA-binding domain superfamily/Winged helix DNA-binding domain"/>
    <property type="match status" value="1"/>
</dbReference>
<sequence>MKEKFSNVISEQIYNYLIDMILDLQIKPGERIPEASIAQKFNVSRTPIREALRDLAKDGIINLYPNRFSEVAIYDESRVREIGITKIYMDRLALKQAAYFGSRAEYDKLRSYAEKCYEAACKGDALNRIKSDSDFHWGLCTIGKNRSLMQLEKSLIIQIEYLQAANYLQSEDCEEQYRSHLRIVESLENGDLEAGLKEITEPSLRFYHLKDFPAILYT</sequence>
<dbReference type="SUPFAM" id="SSF48008">
    <property type="entry name" value="GntR ligand-binding domain-like"/>
    <property type="match status" value="1"/>
</dbReference>
<dbReference type="InterPro" id="IPR008920">
    <property type="entry name" value="TF_FadR/GntR_C"/>
</dbReference>
<evidence type="ECO:0000259" key="4">
    <source>
        <dbReference type="PROSITE" id="PS50949"/>
    </source>
</evidence>
<evidence type="ECO:0000256" key="2">
    <source>
        <dbReference type="ARBA" id="ARBA00023125"/>
    </source>
</evidence>
<dbReference type="SUPFAM" id="SSF46785">
    <property type="entry name" value="Winged helix' DNA-binding domain"/>
    <property type="match status" value="1"/>
</dbReference>
<evidence type="ECO:0000256" key="3">
    <source>
        <dbReference type="ARBA" id="ARBA00023163"/>
    </source>
</evidence>
<evidence type="ECO:0000256" key="1">
    <source>
        <dbReference type="ARBA" id="ARBA00023015"/>
    </source>
</evidence>
<evidence type="ECO:0000313" key="6">
    <source>
        <dbReference type="Proteomes" id="UP000712157"/>
    </source>
</evidence>
<accession>A0A949NFN9</accession>
<dbReference type="PANTHER" id="PTHR43537:SF45">
    <property type="entry name" value="GNTR FAMILY REGULATORY PROTEIN"/>
    <property type="match status" value="1"/>
</dbReference>
<dbReference type="InterPro" id="IPR036390">
    <property type="entry name" value="WH_DNA-bd_sf"/>
</dbReference>
<dbReference type="EMBL" id="JAHQCW010000026">
    <property type="protein sequence ID" value="MBU9737899.1"/>
    <property type="molecule type" value="Genomic_DNA"/>
</dbReference>
<keyword evidence="3" id="KW-0804">Transcription</keyword>
<dbReference type="InterPro" id="IPR000524">
    <property type="entry name" value="Tscrpt_reg_HTH_GntR"/>
</dbReference>
<proteinExistence type="predicted"/>
<dbReference type="RefSeq" id="WP_158346497.1">
    <property type="nucleotide sequence ID" value="NZ_JAHQCW010000026.1"/>
</dbReference>
<comment type="caution">
    <text evidence="5">The sequence shown here is derived from an EMBL/GenBank/DDBJ whole genome shotgun (WGS) entry which is preliminary data.</text>
</comment>
<dbReference type="Pfam" id="PF00392">
    <property type="entry name" value="GntR"/>
    <property type="match status" value="1"/>
</dbReference>
<dbReference type="InterPro" id="IPR011711">
    <property type="entry name" value="GntR_C"/>
</dbReference>
<dbReference type="Pfam" id="PF07729">
    <property type="entry name" value="FCD"/>
    <property type="match status" value="1"/>
</dbReference>
<organism evidence="5 6">
    <name type="scientific">Diplocloster agilis</name>
    <dbReference type="NCBI Taxonomy" id="2850323"/>
    <lineage>
        <taxon>Bacteria</taxon>
        <taxon>Bacillati</taxon>
        <taxon>Bacillota</taxon>
        <taxon>Clostridia</taxon>
        <taxon>Lachnospirales</taxon>
        <taxon>Lachnospiraceae</taxon>
        <taxon>Diplocloster</taxon>
    </lineage>
</organism>
<keyword evidence="6" id="KW-1185">Reference proteome</keyword>
<dbReference type="GO" id="GO:0003677">
    <property type="term" value="F:DNA binding"/>
    <property type="evidence" value="ECO:0007669"/>
    <property type="project" value="UniProtKB-KW"/>
</dbReference>
<dbReference type="PRINTS" id="PR00035">
    <property type="entry name" value="HTHGNTR"/>
</dbReference>
<keyword evidence="1" id="KW-0805">Transcription regulation</keyword>
<dbReference type="CDD" id="cd07377">
    <property type="entry name" value="WHTH_GntR"/>
    <property type="match status" value="1"/>
</dbReference>
<dbReference type="PANTHER" id="PTHR43537">
    <property type="entry name" value="TRANSCRIPTIONAL REGULATOR, GNTR FAMILY"/>
    <property type="match status" value="1"/>
</dbReference>
<dbReference type="Gene3D" id="1.20.120.530">
    <property type="entry name" value="GntR ligand-binding domain-like"/>
    <property type="match status" value="1"/>
</dbReference>
<dbReference type="Proteomes" id="UP000712157">
    <property type="component" value="Unassembled WGS sequence"/>
</dbReference>